<evidence type="ECO:0000256" key="16">
    <source>
        <dbReference type="ARBA" id="ARBA00080367"/>
    </source>
</evidence>
<evidence type="ECO:0000256" key="6">
    <source>
        <dbReference type="ARBA" id="ARBA00022801"/>
    </source>
</evidence>
<dbReference type="FunFam" id="2.60.40.1180:FF:000023">
    <property type="entry name" value="neutral alpha-glucosidase AB isoform X2"/>
    <property type="match status" value="1"/>
</dbReference>
<dbReference type="CDD" id="cd06603">
    <property type="entry name" value="GH31_GANC_GANAB_alpha"/>
    <property type="match status" value="1"/>
</dbReference>
<evidence type="ECO:0000256" key="5">
    <source>
        <dbReference type="ARBA" id="ARBA00022729"/>
    </source>
</evidence>
<evidence type="ECO:0000256" key="10">
    <source>
        <dbReference type="ARBA" id="ARBA00023295"/>
    </source>
</evidence>
<keyword evidence="5" id="KW-0732">Signal</keyword>
<dbReference type="InterPro" id="IPR048395">
    <property type="entry name" value="Glyco_hydro_31_C"/>
</dbReference>
<sequence>MRKDTFSYKVTSTVASVWDNIKRVFSSQADPEAEKKEEADSADQAEATKEEEEKAEEGMWEETFKSHSDSKPNGPSSISLDFSLPGVEHVYGIPEHADDLKLKTTDNGDPYRLFNLDVFQYELYNPMALYGAVPVMLAHNAQRTTGIFWLNAAETWVDISSNTAGKIPQTDVRWISESGIIDVFIMLGPTPKHVFSQYASLTGTQSFPPLASLGYHQCRWNYNDQEDVRSVDAGFDEYDIPYDFIWLDIEHTDGKRYFTWDPHKFATPKEMLQGLMDKKRKMVAIVDPHIKIDSNYKIHNEIRSRGFYVKNKDGGDYEGWCWPGNAGYPDFTRADMRAWWASMFAYDQYEGSMENLYTWNDMNEPSVFNGPEVTMHKDAVHGDWENRDVHNLYGLYVQMATADGLVQRSGGVERPFVLTRAFFAGSQRYGAVWTGDNAAEWDHLKISIPMCLSLGLVGISFCGADVGGFFKSPTPELLVRWYQTGAYQPFFRAHAHLDTPRREPWLFGPENTALIREAVRQRYTFLPYWYQQFYHAYRTGEPVMRPLWVEYTQDPATFAVDDEFLIGQNLLVHPVTEEGARGVTAYLPGKEEVWFDIHTFQKHNGAQNLYIPVTMSSIPVFQRGGSIIPRKMRVRRSSSCMEHDPYTLYAALNARGVAEGELYIDDGHTFNYEKKEFIHRRLSFSNNVLSSVYVQRSSFCLKHKSTSMIKSKFRRQLEFDFDASMSVVTVRKPGMNAGADWTVTLQ</sequence>
<keyword evidence="10 17" id="KW-0326">Glycosidase</keyword>
<evidence type="ECO:0000256" key="3">
    <source>
        <dbReference type="ARBA" id="ARBA00004833"/>
    </source>
</evidence>
<dbReference type="PANTHER" id="PTHR22762">
    <property type="entry name" value="ALPHA-GLUCOSIDASE"/>
    <property type="match status" value="1"/>
</dbReference>
<dbReference type="FunFam" id="3.20.20.80:FF:000046">
    <property type="entry name" value="Glucosidase alpha, neutral C"/>
    <property type="match status" value="1"/>
</dbReference>
<dbReference type="Proteomes" id="UP000694383">
    <property type="component" value="Unplaced"/>
</dbReference>
<dbReference type="GO" id="GO:0005975">
    <property type="term" value="P:carbohydrate metabolic process"/>
    <property type="evidence" value="ECO:0007669"/>
    <property type="project" value="InterPro"/>
</dbReference>
<comment type="catalytic activity">
    <reaction evidence="13">
        <text>N(4)-(alpha-D-Glc-(1-&gt;3)-alpha-D-Glc-(1-&gt;3)-alpha-D-Man-(1-&gt;2)-alpha-D-Man-(1-&gt;2)-alpha-D-Man-(1-&gt;3)-[alpha-D-Man-(1-&gt;2)-alpha-D-Man-(1-&gt;3)-[alpha-D-Man-(1-&gt;2)-alpha-D-Man-(1-&gt;6)]-alpha-D-Man-(1-&gt;6)]-beta-D-Man-(1-&gt;4)-beta-D-GlcNAc-(1-&gt;4)-beta-D-GlcNAc)-L-asparaginyl-[protein] + H2O = N(4)-(alpha-D-Glc-(1-&gt;3)-alpha-D-Man-(1-&gt;2)-alpha-D-Man-(1-&gt;2)-alpha-D-Man-(1-&gt;3)-[alpha-D-Man-(1-&gt;2)-alpha-D-Man-(1-&gt;3)-[alpha-D-Man-(1-&gt;2)-alpha-D-Man-(1-&gt;6)]-alpha-D-Man-(1-&gt;6)]-beta-D-Man-(1-&gt;4)-beta-D-GlcNAc-(1-&gt;4)-beta-D-GlcNAc)-L-asparaginyl-[protein] + beta-D-glucose</text>
        <dbReference type="Rhea" id="RHEA:55996"/>
        <dbReference type="Rhea" id="RHEA-COMP:14355"/>
        <dbReference type="Rhea" id="RHEA-COMP:14357"/>
        <dbReference type="ChEBI" id="CHEBI:15377"/>
        <dbReference type="ChEBI" id="CHEBI:15903"/>
        <dbReference type="ChEBI" id="CHEBI:59080"/>
        <dbReference type="ChEBI" id="CHEBI:59082"/>
        <dbReference type="EC" id="3.2.1.207"/>
    </reaction>
</comment>
<dbReference type="Pfam" id="PF13802">
    <property type="entry name" value="Gal_mutarotas_2"/>
    <property type="match status" value="1"/>
</dbReference>
<evidence type="ECO:0000256" key="8">
    <source>
        <dbReference type="ARBA" id="ARBA00023034"/>
    </source>
</evidence>
<dbReference type="GeneTree" id="ENSGT00940000159139"/>
<dbReference type="Pfam" id="PF01055">
    <property type="entry name" value="Glyco_hydro_31_2nd"/>
    <property type="match status" value="1"/>
</dbReference>
<dbReference type="InterPro" id="IPR017853">
    <property type="entry name" value="GH"/>
</dbReference>
<dbReference type="SUPFAM" id="SSF74650">
    <property type="entry name" value="Galactose mutarotase-like"/>
    <property type="match status" value="1"/>
</dbReference>
<evidence type="ECO:0000256" key="15">
    <source>
        <dbReference type="ARBA" id="ARBA00069533"/>
    </source>
</evidence>
<dbReference type="InterPro" id="IPR000322">
    <property type="entry name" value="Glyco_hydro_31_TIM"/>
</dbReference>
<keyword evidence="6 17" id="KW-0378">Hydrolase</keyword>
<dbReference type="Ensembl" id="ENSOSIT00000042332.1">
    <property type="protein sequence ID" value="ENSOSIP00000040176.1"/>
    <property type="gene ID" value="ENSOSIG00000018502.1"/>
</dbReference>
<dbReference type="Pfam" id="PF21365">
    <property type="entry name" value="Glyco_hydro_31_3rd"/>
    <property type="match status" value="1"/>
</dbReference>
<dbReference type="Gene3D" id="2.60.40.1760">
    <property type="entry name" value="glycosyl hydrolase (family 31)"/>
    <property type="match status" value="1"/>
</dbReference>
<feature type="region of interest" description="Disordered" evidence="18">
    <location>
        <begin position="26"/>
        <end position="78"/>
    </location>
</feature>
<evidence type="ECO:0000256" key="7">
    <source>
        <dbReference type="ARBA" id="ARBA00022824"/>
    </source>
</evidence>
<reference evidence="22" key="1">
    <citation type="submission" date="2025-08" db="UniProtKB">
        <authorList>
            <consortium name="Ensembl"/>
        </authorList>
    </citation>
    <scope>IDENTIFICATION</scope>
</reference>
<keyword evidence="7" id="KW-0256">Endoplasmic reticulum</keyword>
<dbReference type="InterPro" id="IPR011013">
    <property type="entry name" value="Gal_mutarotase_sf_dom"/>
</dbReference>
<dbReference type="FunFam" id="2.60.40.1760:FF:000002">
    <property type="entry name" value="neutral alpha-glucosidase AB isoform X1"/>
    <property type="match status" value="1"/>
</dbReference>
<feature type="domain" description="Glycosyl hydrolase family 31 C-terminal" evidence="21">
    <location>
        <begin position="540"/>
        <end position="628"/>
    </location>
</feature>
<keyword evidence="9" id="KW-0325">Glycoprotein</keyword>
<evidence type="ECO:0000259" key="19">
    <source>
        <dbReference type="Pfam" id="PF01055"/>
    </source>
</evidence>
<feature type="domain" description="Glycoside hydrolase family 31 TIM barrel" evidence="19">
    <location>
        <begin position="206"/>
        <end position="531"/>
    </location>
</feature>
<evidence type="ECO:0000259" key="20">
    <source>
        <dbReference type="Pfam" id="PF13802"/>
    </source>
</evidence>
<comment type="pathway">
    <text evidence="3">Glycan metabolism; N-glycan metabolism.</text>
</comment>
<dbReference type="PANTHER" id="PTHR22762:SF162">
    <property type="entry name" value="NEUTRAL ALPHA-GLUCOSIDASE AB"/>
    <property type="match status" value="1"/>
</dbReference>
<evidence type="ECO:0000256" key="18">
    <source>
        <dbReference type="SAM" id="MobiDB-lite"/>
    </source>
</evidence>
<organism evidence="22 23">
    <name type="scientific">Oryzias sinensis</name>
    <name type="common">Chinese medaka</name>
    <dbReference type="NCBI Taxonomy" id="183150"/>
    <lineage>
        <taxon>Eukaryota</taxon>
        <taxon>Metazoa</taxon>
        <taxon>Chordata</taxon>
        <taxon>Craniata</taxon>
        <taxon>Vertebrata</taxon>
        <taxon>Euteleostomi</taxon>
        <taxon>Actinopterygii</taxon>
        <taxon>Neopterygii</taxon>
        <taxon>Teleostei</taxon>
        <taxon>Neoteleostei</taxon>
        <taxon>Acanthomorphata</taxon>
        <taxon>Ovalentaria</taxon>
        <taxon>Atherinomorphae</taxon>
        <taxon>Beloniformes</taxon>
        <taxon>Adrianichthyidae</taxon>
        <taxon>Oryziinae</taxon>
        <taxon>Oryzias</taxon>
    </lineage>
</organism>
<dbReference type="GO" id="GO:0005794">
    <property type="term" value="C:Golgi apparatus"/>
    <property type="evidence" value="ECO:0007669"/>
    <property type="project" value="UniProtKB-SubCell"/>
</dbReference>
<evidence type="ECO:0000256" key="12">
    <source>
        <dbReference type="ARBA" id="ARBA00050632"/>
    </source>
</evidence>
<dbReference type="Gene3D" id="3.20.20.80">
    <property type="entry name" value="Glycosidases"/>
    <property type="match status" value="1"/>
</dbReference>
<evidence type="ECO:0000256" key="17">
    <source>
        <dbReference type="RuleBase" id="RU361185"/>
    </source>
</evidence>
<evidence type="ECO:0000256" key="9">
    <source>
        <dbReference type="ARBA" id="ARBA00023180"/>
    </source>
</evidence>
<dbReference type="SUPFAM" id="SSF51011">
    <property type="entry name" value="Glycosyl hydrolase domain"/>
    <property type="match status" value="1"/>
</dbReference>
<dbReference type="GO" id="GO:0006491">
    <property type="term" value="P:N-glycan processing"/>
    <property type="evidence" value="ECO:0007669"/>
    <property type="project" value="UniProtKB-ARBA"/>
</dbReference>
<evidence type="ECO:0000256" key="11">
    <source>
        <dbReference type="ARBA" id="ARBA00042895"/>
    </source>
</evidence>
<proteinExistence type="inferred from homology"/>
<evidence type="ECO:0000256" key="13">
    <source>
        <dbReference type="ARBA" id="ARBA00052396"/>
    </source>
</evidence>
<accession>A0A8C7ZDI9</accession>
<dbReference type="InterPro" id="IPR025887">
    <property type="entry name" value="Glyco_hydro_31_N_dom"/>
</dbReference>
<evidence type="ECO:0000313" key="23">
    <source>
        <dbReference type="Proteomes" id="UP000694383"/>
    </source>
</evidence>
<dbReference type="CDD" id="cd14752">
    <property type="entry name" value="GH31_N"/>
    <property type="match status" value="1"/>
</dbReference>
<comment type="similarity">
    <text evidence="4 17">Belongs to the glycosyl hydrolase 31 family.</text>
</comment>
<evidence type="ECO:0000313" key="22">
    <source>
        <dbReference type="Ensembl" id="ENSOSIP00000040176.1"/>
    </source>
</evidence>
<keyword evidence="8" id="KW-0333">Golgi apparatus</keyword>
<evidence type="ECO:0000259" key="21">
    <source>
        <dbReference type="Pfam" id="PF21365"/>
    </source>
</evidence>
<evidence type="ECO:0000256" key="14">
    <source>
        <dbReference type="ARBA" id="ARBA00067008"/>
    </source>
</evidence>
<dbReference type="GO" id="GO:0033919">
    <property type="term" value="F:glucan 1,3-alpha-glucosidase activity"/>
    <property type="evidence" value="ECO:0007669"/>
    <property type="project" value="UniProtKB-ARBA"/>
</dbReference>
<comment type="catalytic activity">
    <reaction evidence="12">
        <text>N(4)-(alpha-D-Glc-(1-&gt;3)-alpha-D-Man-(1-&gt;2)-alpha-D-Man-(1-&gt;2)-alpha-D-Man-(1-&gt;3)-[alpha-D-Man-(1-&gt;2)-alpha-D-Man-(1-&gt;3)-[alpha-D-Man-(1-&gt;2)-alpha-D-Man-(1-&gt;6)]-alpha-D-Man-(1-&gt;6)]-beta-D-Man-(1-&gt;4)-beta-D-GlcNAc-(1-&gt;4)-beta-D-GlcNAc)-L-asparaginyl-[protein] + H2O = N(4)-(alpha-D-Man-(1-&gt;2)-alpha-D-Man-(1-&gt;2)-alpha-D-Man-(1-&gt;3)-[alpha-D-Man-(1-&gt;2)-alpha-D-Man-(1-&gt;3)-[alpha-D-Man-(1-&gt;2)-alpha-D-Man-(1-&gt;6)]-alpha-D-Man-(1-&gt;6)]-beta-D-Man-(1-&gt;4)-beta-D-GlcNAc-(1-&gt;4)-beta-D-GlcNAc)-L-asparaginyl-[protein] (N-glucan mannose isomer 9A1,2,3B1,2,3) + beta-D-glucose</text>
        <dbReference type="Rhea" id="RHEA:56000"/>
        <dbReference type="Rhea" id="RHEA-COMP:14356"/>
        <dbReference type="Rhea" id="RHEA-COMP:14357"/>
        <dbReference type="ChEBI" id="CHEBI:15377"/>
        <dbReference type="ChEBI" id="CHEBI:15903"/>
        <dbReference type="ChEBI" id="CHEBI:59080"/>
        <dbReference type="ChEBI" id="CHEBI:139493"/>
        <dbReference type="EC" id="3.2.1.207"/>
    </reaction>
</comment>
<comment type="subcellular location">
    <subcellularLocation>
        <location evidence="1">Endoplasmic reticulum</location>
    </subcellularLocation>
    <subcellularLocation>
        <location evidence="2">Golgi apparatus</location>
    </subcellularLocation>
</comment>
<dbReference type="EC" id="3.2.1.207" evidence="14"/>
<dbReference type="GO" id="GO:0030246">
    <property type="term" value="F:carbohydrate binding"/>
    <property type="evidence" value="ECO:0007669"/>
    <property type="project" value="InterPro"/>
</dbReference>
<name>A0A8C7ZDI9_9TELE</name>
<dbReference type="Gene3D" id="2.60.40.1180">
    <property type="entry name" value="Golgi alpha-mannosidase II"/>
    <property type="match status" value="2"/>
</dbReference>
<dbReference type="GO" id="GO:0017177">
    <property type="term" value="C:glucosidase II complex"/>
    <property type="evidence" value="ECO:0007669"/>
    <property type="project" value="TreeGrafter"/>
</dbReference>
<protein>
    <recommendedName>
        <fullName evidence="15">Neutral alpha-glucosidase AB</fullName>
        <ecNumber evidence="14">3.2.1.207</ecNumber>
    </recommendedName>
    <alternativeName>
        <fullName evidence="16">Alpha-glucosidase 2</fullName>
    </alternativeName>
    <alternativeName>
        <fullName evidence="11">Glucosidase II subunit alpha</fullName>
    </alternativeName>
</protein>
<dbReference type="GO" id="GO:0106407">
    <property type="term" value="F:Glc2Man9GlcNAc2 oligosaccharide glucosidase activity"/>
    <property type="evidence" value="ECO:0007669"/>
    <property type="project" value="UniProtKB-EC"/>
</dbReference>
<dbReference type="FunFam" id="3.20.20.80:FF:000039">
    <property type="entry name" value="Glucosidase, alpha neutral C"/>
    <property type="match status" value="1"/>
</dbReference>
<dbReference type="InterPro" id="IPR013780">
    <property type="entry name" value="Glyco_hydro_b"/>
</dbReference>
<dbReference type="AlphaFoldDB" id="A0A8C7ZDI9"/>
<evidence type="ECO:0000256" key="4">
    <source>
        <dbReference type="ARBA" id="ARBA00007806"/>
    </source>
</evidence>
<keyword evidence="23" id="KW-1185">Reference proteome</keyword>
<dbReference type="SUPFAM" id="SSF51445">
    <property type="entry name" value="(Trans)glycosidases"/>
    <property type="match status" value="1"/>
</dbReference>
<feature type="domain" description="Glycoside hydrolase family 31 N-terminal" evidence="20">
    <location>
        <begin position="54"/>
        <end position="158"/>
    </location>
</feature>
<evidence type="ECO:0000256" key="2">
    <source>
        <dbReference type="ARBA" id="ARBA00004555"/>
    </source>
</evidence>
<reference evidence="22" key="2">
    <citation type="submission" date="2025-09" db="UniProtKB">
        <authorList>
            <consortium name="Ensembl"/>
        </authorList>
    </citation>
    <scope>IDENTIFICATION</scope>
</reference>
<evidence type="ECO:0000256" key="1">
    <source>
        <dbReference type="ARBA" id="ARBA00004240"/>
    </source>
</evidence>